<evidence type="ECO:0000256" key="4">
    <source>
        <dbReference type="ARBA" id="ARBA00022679"/>
    </source>
</evidence>
<reference evidence="11" key="1">
    <citation type="submission" date="2016-10" db="EMBL/GenBank/DDBJ databases">
        <authorList>
            <person name="Varghese N."/>
            <person name="Submissions S."/>
        </authorList>
    </citation>
    <scope>NUCLEOTIDE SEQUENCE [LARGE SCALE GENOMIC DNA]</scope>
    <source>
        <strain evidence="11">DSM 25751</strain>
    </source>
</reference>
<dbReference type="NCBIfam" id="TIGR02365">
    <property type="entry name" value="dha_L_ycgS"/>
    <property type="match status" value="1"/>
</dbReference>
<dbReference type="PANTHER" id="PTHR28629:SF4">
    <property type="entry name" value="TRIOKINASE_FMN CYCLASE"/>
    <property type="match status" value="1"/>
</dbReference>
<dbReference type="InterPro" id="IPR050861">
    <property type="entry name" value="Dihydroxyacetone_Kinase"/>
</dbReference>
<protein>
    <recommendedName>
        <fullName evidence="3">phosphoenolpyruvate--glycerone phosphotransferase</fullName>
        <ecNumber evidence="3">2.7.1.121</ecNumber>
    </recommendedName>
</protein>
<dbReference type="GO" id="GO:0005829">
    <property type="term" value="C:cytosol"/>
    <property type="evidence" value="ECO:0007669"/>
    <property type="project" value="TreeGrafter"/>
</dbReference>
<comment type="pathway">
    <text evidence="2">Polyol metabolism; glycerol degradation.</text>
</comment>
<dbReference type="Pfam" id="PF02734">
    <property type="entry name" value="Dak2"/>
    <property type="match status" value="1"/>
</dbReference>
<keyword evidence="5 10" id="KW-0418">Kinase</keyword>
<dbReference type="SMART" id="SM01120">
    <property type="entry name" value="Dak2"/>
    <property type="match status" value="1"/>
</dbReference>
<dbReference type="GO" id="GO:0047324">
    <property type="term" value="F:phosphoenolpyruvate-glycerone phosphotransferase activity"/>
    <property type="evidence" value="ECO:0007669"/>
    <property type="project" value="UniProtKB-EC"/>
</dbReference>
<dbReference type="Gene3D" id="1.25.40.340">
    <property type="match status" value="1"/>
</dbReference>
<dbReference type="AlphaFoldDB" id="A0A1H6T339"/>
<dbReference type="InterPro" id="IPR036117">
    <property type="entry name" value="DhaL_dom_sf"/>
</dbReference>
<evidence type="ECO:0000313" key="11">
    <source>
        <dbReference type="Proteomes" id="UP000198564"/>
    </source>
</evidence>
<dbReference type="SUPFAM" id="SSF101473">
    <property type="entry name" value="DhaL-like"/>
    <property type="match status" value="1"/>
</dbReference>
<dbReference type="GO" id="GO:0004371">
    <property type="term" value="F:glycerone kinase activity"/>
    <property type="evidence" value="ECO:0007669"/>
    <property type="project" value="InterPro"/>
</dbReference>
<evidence type="ECO:0000256" key="1">
    <source>
        <dbReference type="ARBA" id="ARBA00001113"/>
    </source>
</evidence>
<comment type="function">
    <text evidence="8">ADP-binding subunit of the dihydroxyacetone kinase, which is responsible for the phosphoenolpyruvate (PEP)-dependent phosphorylation of dihydroxyacetone. DhaL-ADP is converted to DhaL-ATP via a phosphoryl group transfer from DhaM and transmits it to dihydroxyacetone binds to DhaK.</text>
</comment>
<dbReference type="GO" id="GO:0019563">
    <property type="term" value="P:glycerol catabolic process"/>
    <property type="evidence" value="ECO:0007669"/>
    <property type="project" value="TreeGrafter"/>
</dbReference>
<evidence type="ECO:0000313" key="10">
    <source>
        <dbReference type="EMBL" id="SEI71507.1"/>
    </source>
</evidence>
<keyword evidence="6" id="KW-0319">Glycerol metabolism</keyword>
<evidence type="ECO:0000256" key="5">
    <source>
        <dbReference type="ARBA" id="ARBA00022777"/>
    </source>
</evidence>
<sequence>MNMDLQTGIRWMELFNEDIQQNKDYLTQLDTPIGDSDHGNNMSRGMDQVIQAIEAESPDSLEALLKLVTSTLLSKVGGASGPLYGSAFMGMLKILKGDNTSSWDKVLRGGLDSIQKRGKAEVGDKTMVDVWAPVVKSLENKQLTHVVIEEAVEATKPLKAKKGRASYVGDRSIGHIDPGAYSSALLFQAMLKSEEK</sequence>
<feature type="domain" description="DhaL" evidence="9">
    <location>
        <begin position="6"/>
        <end position="192"/>
    </location>
</feature>
<dbReference type="InterPro" id="IPR004007">
    <property type="entry name" value="DhaL_dom"/>
</dbReference>
<comment type="catalytic activity">
    <reaction evidence="1">
        <text>dihydroxyacetone + phosphoenolpyruvate = dihydroxyacetone phosphate + pyruvate</text>
        <dbReference type="Rhea" id="RHEA:18381"/>
        <dbReference type="ChEBI" id="CHEBI:15361"/>
        <dbReference type="ChEBI" id="CHEBI:16016"/>
        <dbReference type="ChEBI" id="CHEBI:57642"/>
        <dbReference type="ChEBI" id="CHEBI:58702"/>
        <dbReference type="EC" id="2.7.1.121"/>
    </reaction>
</comment>
<dbReference type="PROSITE" id="PS51480">
    <property type="entry name" value="DHAL"/>
    <property type="match status" value="1"/>
</dbReference>
<dbReference type="FunFam" id="1.25.40.340:FF:000002">
    <property type="entry name" value="Dihydroxyacetone kinase, L subunit"/>
    <property type="match status" value="1"/>
</dbReference>
<organism evidence="10 11">
    <name type="scientific">Alkalibacterium gilvum</name>
    <dbReference type="NCBI Taxonomy" id="1130080"/>
    <lineage>
        <taxon>Bacteria</taxon>
        <taxon>Bacillati</taxon>
        <taxon>Bacillota</taxon>
        <taxon>Bacilli</taxon>
        <taxon>Lactobacillales</taxon>
        <taxon>Carnobacteriaceae</taxon>
        <taxon>Alkalibacterium</taxon>
    </lineage>
</organism>
<dbReference type="EMBL" id="FNYW01000013">
    <property type="protein sequence ID" value="SEI71507.1"/>
    <property type="molecule type" value="Genomic_DNA"/>
</dbReference>
<dbReference type="STRING" id="1130080.SAMN04488113_11320"/>
<proteinExistence type="predicted"/>
<name>A0A1H6T339_9LACT</name>
<evidence type="ECO:0000256" key="8">
    <source>
        <dbReference type="ARBA" id="ARBA00055771"/>
    </source>
</evidence>
<evidence type="ECO:0000256" key="3">
    <source>
        <dbReference type="ARBA" id="ARBA00012095"/>
    </source>
</evidence>
<keyword evidence="4" id="KW-0808">Transferase</keyword>
<keyword evidence="11" id="KW-1185">Reference proteome</keyword>
<dbReference type="Proteomes" id="UP000198564">
    <property type="component" value="Unassembled WGS sequence"/>
</dbReference>
<comment type="subunit">
    <text evidence="7">Homodimer. The dihydroxyacetone kinase complex is composed of a homodimer of DhaM, a homodimer of DhaK and the subunit DhaL.</text>
</comment>
<evidence type="ECO:0000259" key="9">
    <source>
        <dbReference type="PROSITE" id="PS51480"/>
    </source>
</evidence>
<evidence type="ECO:0000256" key="2">
    <source>
        <dbReference type="ARBA" id="ARBA00004745"/>
    </source>
</evidence>
<gene>
    <name evidence="10" type="ORF">SAMN04488113_11320</name>
</gene>
<dbReference type="InterPro" id="IPR012737">
    <property type="entry name" value="DhaK_L_YcgS"/>
</dbReference>
<accession>A0A1H6T339</accession>
<dbReference type="EC" id="2.7.1.121" evidence="3"/>
<evidence type="ECO:0000256" key="6">
    <source>
        <dbReference type="ARBA" id="ARBA00022798"/>
    </source>
</evidence>
<dbReference type="PANTHER" id="PTHR28629">
    <property type="entry name" value="TRIOKINASE/FMN CYCLASE"/>
    <property type="match status" value="1"/>
</dbReference>
<evidence type="ECO:0000256" key="7">
    <source>
        <dbReference type="ARBA" id="ARBA00046577"/>
    </source>
</evidence>